<comment type="caution">
    <text evidence="3">The sequence shown here is derived from an EMBL/GenBank/DDBJ whole genome shotgun (WGS) entry which is preliminary data.</text>
</comment>
<dbReference type="EMBL" id="VUJU01012077">
    <property type="protein sequence ID" value="KAF0708825.1"/>
    <property type="molecule type" value="Genomic_DNA"/>
</dbReference>
<dbReference type="Gene3D" id="3.30.40.10">
    <property type="entry name" value="Zinc/RING finger domain, C3HC4 (zinc finger)"/>
    <property type="match status" value="1"/>
</dbReference>
<dbReference type="PANTHER" id="PTHR31569">
    <property type="entry name" value="SWIM-TYPE DOMAIN-CONTAINING PROTEIN"/>
    <property type="match status" value="1"/>
</dbReference>
<keyword evidence="4" id="KW-1185">Reference proteome</keyword>
<evidence type="ECO:0000313" key="4">
    <source>
        <dbReference type="Proteomes" id="UP000478052"/>
    </source>
</evidence>
<name>A0A6G0VW49_APHCR</name>
<dbReference type="Pfam" id="PF04434">
    <property type="entry name" value="SWIM"/>
    <property type="match status" value="1"/>
</dbReference>
<dbReference type="PROSITE" id="PS50966">
    <property type="entry name" value="ZF_SWIM"/>
    <property type="match status" value="1"/>
</dbReference>
<keyword evidence="1" id="KW-0479">Metal-binding</keyword>
<feature type="non-terminal residue" evidence="3">
    <location>
        <position position="1"/>
    </location>
</feature>
<dbReference type="OrthoDB" id="124789at2759"/>
<dbReference type="InterPro" id="IPR013083">
    <property type="entry name" value="Znf_RING/FYVE/PHD"/>
</dbReference>
<organism evidence="3 4">
    <name type="scientific">Aphis craccivora</name>
    <name type="common">Cowpea aphid</name>
    <dbReference type="NCBI Taxonomy" id="307492"/>
    <lineage>
        <taxon>Eukaryota</taxon>
        <taxon>Metazoa</taxon>
        <taxon>Ecdysozoa</taxon>
        <taxon>Arthropoda</taxon>
        <taxon>Hexapoda</taxon>
        <taxon>Insecta</taxon>
        <taxon>Pterygota</taxon>
        <taxon>Neoptera</taxon>
        <taxon>Paraneoptera</taxon>
        <taxon>Hemiptera</taxon>
        <taxon>Sternorrhyncha</taxon>
        <taxon>Aphidomorpha</taxon>
        <taxon>Aphidoidea</taxon>
        <taxon>Aphididae</taxon>
        <taxon>Aphidini</taxon>
        <taxon>Aphis</taxon>
        <taxon>Aphis</taxon>
    </lineage>
</organism>
<protein>
    <recommendedName>
        <fullName evidence="2">SWIM-type domain-containing protein</fullName>
    </recommendedName>
</protein>
<proteinExistence type="predicted"/>
<evidence type="ECO:0000259" key="2">
    <source>
        <dbReference type="PROSITE" id="PS50966"/>
    </source>
</evidence>
<feature type="non-terminal residue" evidence="3">
    <location>
        <position position="677"/>
    </location>
</feature>
<dbReference type="CDD" id="cd15489">
    <property type="entry name" value="PHD_SF"/>
    <property type="match status" value="1"/>
</dbReference>
<accession>A0A6G0VW49</accession>
<dbReference type="GO" id="GO:0008270">
    <property type="term" value="F:zinc ion binding"/>
    <property type="evidence" value="ECO:0007669"/>
    <property type="project" value="UniProtKB-KW"/>
</dbReference>
<keyword evidence="1" id="KW-0863">Zinc-finger</keyword>
<evidence type="ECO:0000313" key="3">
    <source>
        <dbReference type="EMBL" id="KAF0708825.1"/>
    </source>
</evidence>
<dbReference type="InterPro" id="IPR007527">
    <property type="entry name" value="Znf_SWIM"/>
</dbReference>
<evidence type="ECO:0000256" key="1">
    <source>
        <dbReference type="PROSITE-ProRule" id="PRU00325"/>
    </source>
</evidence>
<dbReference type="SUPFAM" id="SSF57903">
    <property type="entry name" value="FYVE/PHD zinc finger"/>
    <property type="match status" value="1"/>
</dbReference>
<dbReference type="Proteomes" id="UP000478052">
    <property type="component" value="Unassembled WGS sequence"/>
</dbReference>
<gene>
    <name evidence="3" type="ORF">FWK35_00029703</name>
</gene>
<feature type="domain" description="SWIM-type" evidence="2">
    <location>
        <begin position="195"/>
        <end position="230"/>
    </location>
</feature>
<dbReference type="Pfam" id="PF21056">
    <property type="entry name" value="ZSWIM1-3_RNaseH-like"/>
    <property type="match status" value="1"/>
</dbReference>
<dbReference type="InterPro" id="IPR011011">
    <property type="entry name" value="Znf_FYVE_PHD"/>
</dbReference>
<dbReference type="AlphaFoldDB" id="A0A6G0VW49"/>
<dbReference type="PANTHER" id="PTHR31569:SF4">
    <property type="entry name" value="SWIM-TYPE DOMAIN-CONTAINING PROTEIN"/>
    <property type="match status" value="1"/>
</dbReference>
<sequence>KTKLKSFTDIIQDLRILYKCQIELLTDEENNFKGLFMQDNRMINAFQSFPEVVCADATFKLIDIKIPVYVLLIEDGNGQSEIAAIGLLIDEQKPTLEWFFTCFKNNNPATVNTRVLESFNGKLKSVIPTFSNLEEFFKKLFIILKCVRTERDNTAIKIVQKYPTIGFEDIDLQNYYKYLTPYSFEFLKKQIVANNTTSLGNTTISSCSCSFFLSMRLPCRHIFHKRREENVSLYCKELCDIRWTRNYYLNHQSVFKENVFINNADIGRNNDVPVTSVINKSDKVLSSHEKFRTASICCTKLAEILSMCSTFHFKKRMEQLNYIIDHWSNRSELSISELDEGHKTGAANFSKETITNCTTNHEVNSVSSKTIHGEQTVSVQQDLYHEQGTSKSNGDIINYRTDHESNNISSEIIHVESHGEQTKSVQHDLYHEQGTSKSNGVIIDYSTDHTYSVFSKINRLESYDEQTTSVIPDLNHEQGTLIACIGKKDIFYKKQTVAIEGIKLPLKVRTVGRPKGMSLTTIGLKKKKNVPRPIAFKKKHYLIQENMMLEWLTLDKSIVSKVRQLKYLLEVKDIISCSVSLPSNLLENDVKINMIRCYCTNDAWDTIEAVVASKREMPNWICSTCNNNIGNKKSILCDSCLNWYDFDCASLLTIKKKSQSNWFCLNCYNTAQNICIL</sequence>
<keyword evidence="1" id="KW-0862">Zinc</keyword>
<dbReference type="InterPro" id="IPR048324">
    <property type="entry name" value="ZSWIM1-3_RNaseH-like"/>
</dbReference>
<reference evidence="3 4" key="1">
    <citation type="submission" date="2019-08" db="EMBL/GenBank/DDBJ databases">
        <title>Whole genome of Aphis craccivora.</title>
        <authorList>
            <person name="Voronova N.V."/>
            <person name="Shulinski R.S."/>
            <person name="Bandarenka Y.V."/>
            <person name="Zhorov D.G."/>
            <person name="Warner D."/>
        </authorList>
    </citation>
    <scope>NUCLEOTIDE SEQUENCE [LARGE SCALE GENOMIC DNA]</scope>
    <source>
        <strain evidence="3">180601</strain>
        <tissue evidence="3">Whole Body</tissue>
    </source>
</reference>
<dbReference type="InterPro" id="IPR052579">
    <property type="entry name" value="Zinc_finger_SWIM"/>
</dbReference>